<name>A0A4Z2IMS8_9TELE</name>
<feature type="region of interest" description="Disordered" evidence="1">
    <location>
        <begin position="19"/>
        <end position="38"/>
    </location>
</feature>
<feature type="compositionally biased region" description="Basic residues" evidence="1">
    <location>
        <begin position="61"/>
        <end position="71"/>
    </location>
</feature>
<keyword evidence="3" id="KW-1185">Reference proteome</keyword>
<gene>
    <name evidence="2" type="ORF">EYF80_010554</name>
</gene>
<reference evidence="2 3" key="1">
    <citation type="submission" date="2019-03" db="EMBL/GenBank/DDBJ databases">
        <title>First draft genome of Liparis tanakae, snailfish: a comprehensive survey of snailfish specific genes.</title>
        <authorList>
            <person name="Kim W."/>
            <person name="Song I."/>
            <person name="Jeong J.-H."/>
            <person name="Kim D."/>
            <person name="Kim S."/>
            <person name="Ryu S."/>
            <person name="Song J.Y."/>
            <person name="Lee S.K."/>
        </authorList>
    </citation>
    <scope>NUCLEOTIDE SEQUENCE [LARGE SCALE GENOMIC DNA]</scope>
    <source>
        <tissue evidence="2">Muscle</tissue>
    </source>
</reference>
<dbReference type="EMBL" id="SRLO01000066">
    <property type="protein sequence ID" value="TNN79309.1"/>
    <property type="molecule type" value="Genomic_DNA"/>
</dbReference>
<protein>
    <submittedName>
        <fullName evidence="2">Uncharacterized protein</fullName>
    </submittedName>
</protein>
<accession>A0A4Z2IMS8</accession>
<proteinExistence type="predicted"/>
<evidence type="ECO:0000313" key="3">
    <source>
        <dbReference type="Proteomes" id="UP000314294"/>
    </source>
</evidence>
<evidence type="ECO:0000313" key="2">
    <source>
        <dbReference type="EMBL" id="TNN79309.1"/>
    </source>
</evidence>
<evidence type="ECO:0000256" key="1">
    <source>
        <dbReference type="SAM" id="MobiDB-lite"/>
    </source>
</evidence>
<feature type="region of interest" description="Disordered" evidence="1">
    <location>
        <begin position="46"/>
        <end position="71"/>
    </location>
</feature>
<sequence length="71" mass="8226">MGELLQFQSYGNLNQALDVGRQPGEEELAQPSNKGGAQMWRVCRRATPIHPTTTVPTEHREHHRRRRPYAY</sequence>
<organism evidence="2 3">
    <name type="scientific">Liparis tanakae</name>
    <name type="common">Tanaka's snailfish</name>
    <dbReference type="NCBI Taxonomy" id="230148"/>
    <lineage>
        <taxon>Eukaryota</taxon>
        <taxon>Metazoa</taxon>
        <taxon>Chordata</taxon>
        <taxon>Craniata</taxon>
        <taxon>Vertebrata</taxon>
        <taxon>Euteleostomi</taxon>
        <taxon>Actinopterygii</taxon>
        <taxon>Neopterygii</taxon>
        <taxon>Teleostei</taxon>
        <taxon>Neoteleostei</taxon>
        <taxon>Acanthomorphata</taxon>
        <taxon>Eupercaria</taxon>
        <taxon>Perciformes</taxon>
        <taxon>Cottioidei</taxon>
        <taxon>Cottales</taxon>
        <taxon>Liparidae</taxon>
        <taxon>Liparis</taxon>
    </lineage>
</organism>
<comment type="caution">
    <text evidence="2">The sequence shown here is derived from an EMBL/GenBank/DDBJ whole genome shotgun (WGS) entry which is preliminary data.</text>
</comment>
<dbReference type="AlphaFoldDB" id="A0A4Z2IMS8"/>
<dbReference type="Proteomes" id="UP000314294">
    <property type="component" value="Unassembled WGS sequence"/>
</dbReference>